<sequence length="170" mass="19097">MIGMLVEGCQPDRLVAVSTEIPPGVPRENIVRNLQMFTRVWRAKVPATMNHSTFNQYFDKILQSVYFKVRKLAPCILAGLQINVELPEEDELQISLLGMVLGEGNPAQSVQGGSQSGTLDVPFKKSKQESRDVQAIHIINNNCAINAIYFIRCIHELLHFLSTVIHQIQE</sequence>
<dbReference type="GO" id="GO:0090314">
    <property type="term" value="P:positive regulation of protein targeting to membrane"/>
    <property type="evidence" value="ECO:0007669"/>
    <property type="project" value="TreeGrafter"/>
</dbReference>
<evidence type="ECO:0000313" key="2">
    <source>
        <dbReference type="EMBL" id="ROT84780.1"/>
    </source>
</evidence>
<keyword evidence="3" id="KW-1185">Reference proteome</keyword>
<dbReference type="GO" id="GO:0005544">
    <property type="term" value="F:calcium-dependent phospholipid binding"/>
    <property type="evidence" value="ECO:0007669"/>
    <property type="project" value="InterPro"/>
</dbReference>
<organism evidence="2 3">
    <name type="scientific">Penaeus vannamei</name>
    <name type="common">Whiteleg shrimp</name>
    <name type="synonym">Litopenaeus vannamei</name>
    <dbReference type="NCBI Taxonomy" id="6689"/>
    <lineage>
        <taxon>Eukaryota</taxon>
        <taxon>Metazoa</taxon>
        <taxon>Ecdysozoa</taxon>
        <taxon>Arthropoda</taxon>
        <taxon>Crustacea</taxon>
        <taxon>Multicrustacea</taxon>
        <taxon>Malacostraca</taxon>
        <taxon>Eumalacostraca</taxon>
        <taxon>Eucarida</taxon>
        <taxon>Decapoda</taxon>
        <taxon>Dendrobranchiata</taxon>
        <taxon>Penaeoidea</taxon>
        <taxon>Penaeidae</taxon>
        <taxon>Penaeus</taxon>
    </lineage>
</organism>
<dbReference type="AlphaFoldDB" id="A0A423U7S8"/>
<feature type="domain" description="C2" evidence="1">
    <location>
        <begin position="11"/>
        <end position="102"/>
    </location>
</feature>
<dbReference type="Proteomes" id="UP000283509">
    <property type="component" value="Unassembled WGS sequence"/>
</dbReference>
<proteinExistence type="predicted"/>
<reference evidence="2 3" key="1">
    <citation type="submission" date="2018-04" db="EMBL/GenBank/DDBJ databases">
        <authorList>
            <person name="Zhang X."/>
            <person name="Yuan J."/>
            <person name="Li F."/>
            <person name="Xiang J."/>
        </authorList>
    </citation>
    <scope>NUCLEOTIDE SEQUENCE [LARGE SCALE GENOMIC DNA]</scope>
    <source>
        <tissue evidence="2">Muscle</tissue>
    </source>
</reference>
<name>A0A423U7S8_PENVA</name>
<dbReference type="OrthoDB" id="419768at2759"/>
<dbReference type="STRING" id="6689.A0A423U7S8"/>
<dbReference type="PANTHER" id="PTHR37412">
    <property type="entry name" value="C2 DOMAIN-CONTAINING PROTEIN 5"/>
    <property type="match status" value="1"/>
</dbReference>
<reference evidence="2 3" key="2">
    <citation type="submission" date="2019-01" db="EMBL/GenBank/DDBJ databases">
        <title>The decoding of complex shrimp genome reveals the adaptation for benthos swimmer, frequently molting mechanism and breeding impact on genome.</title>
        <authorList>
            <person name="Sun Y."/>
            <person name="Gao Y."/>
            <person name="Yu Y."/>
        </authorList>
    </citation>
    <scope>NUCLEOTIDE SEQUENCE [LARGE SCALE GENOMIC DNA]</scope>
    <source>
        <tissue evidence="2">Muscle</tissue>
    </source>
</reference>
<dbReference type="PANTHER" id="PTHR37412:SF2">
    <property type="entry name" value="C2 DOMAIN-CONTAINING PROTEIN 5"/>
    <property type="match status" value="1"/>
</dbReference>
<dbReference type="GO" id="GO:0005886">
    <property type="term" value="C:plasma membrane"/>
    <property type="evidence" value="ECO:0007669"/>
    <property type="project" value="TreeGrafter"/>
</dbReference>
<protein>
    <recommendedName>
        <fullName evidence="1">C2 domain-containing protein</fullName>
    </recommendedName>
</protein>
<dbReference type="EMBL" id="QCYY01000501">
    <property type="protein sequence ID" value="ROT84780.1"/>
    <property type="molecule type" value="Genomic_DNA"/>
</dbReference>
<dbReference type="GO" id="GO:0010828">
    <property type="term" value="P:positive regulation of D-glucose transmembrane transport"/>
    <property type="evidence" value="ECO:0007669"/>
    <property type="project" value="TreeGrafter"/>
</dbReference>
<gene>
    <name evidence="2" type="ORF">C7M84_022042</name>
</gene>
<dbReference type="InterPro" id="IPR038983">
    <property type="entry name" value="C2CD5"/>
</dbReference>
<accession>A0A423U7S8</accession>
<dbReference type="InterPro" id="IPR056430">
    <property type="entry name" value="C2CD5_YbjQ-like_dom"/>
</dbReference>
<evidence type="ECO:0000259" key="1">
    <source>
        <dbReference type="Pfam" id="PF23028"/>
    </source>
</evidence>
<dbReference type="Pfam" id="PF23028">
    <property type="entry name" value="YbjQ_3"/>
    <property type="match status" value="1"/>
</dbReference>
<dbReference type="GO" id="GO:0065002">
    <property type="term" value="P:intracellular protein transmembrane transport"/>
    <property type="evidence" value="ECO:0007669"/>
    <property type="project" value="TreeGrafter"/>
</dbReference>
<dbReference type="GO" id="GO:0031340">
    <property type="term" value="P:positive regulation of vesicle fusion"/>
    <property type="evidence" value="ECO:0007669"/>
    <property type="project" value="TreeGrafter"/>
</dbReference>
<comment type="caution">
    <text evidence="2">The sequence shown here is derived from an EMBL/GenBank/DDBJ whole genome shotgun (WGS) entry which is preliminary data.</text>
</comment>
<dbReference type="GO" id="GO:0072659">
    <property type="term" value="P:protein localization to plasma membrane"/>
    <property type="evidence" value="ECO:0007669"/>
    <property type="project" value="TreeGrafter"/>
</dbReference>
<evidence type="ECO:0000313" key="3">
    <source>
        <dbReference type="Proteomes" id="UP000283509"/>
    </source>
</evidence>
<dbReference type="GO" id="GO:0005509">
    <property type="term" value="F:calcium ion binding"/>
    <property type="evidence" value="ECO:0007669"/>
    <property type="project" value="TreeGrafter"/>
</dbReference>